<feature type="compositionally biased region" description="Basic residues" evidence="7">
    <location>
        <begin position="1"/>
        <end position="12"/>
    </location>
</feature>
<feature type="compositionally biased region" description="Acidic residues" evidence="7">
    <location>
        <begin position="54"/>
        <end position="80"/>
    </location>
</feature>
<name>A0A2I2FAK8_ASPCN</name>
<dbReference type="GO" id="GO:0046873">
    <property type="term" value="F:metal ion transmembrane transporter activity"/>
    <property type="evidence" value="ECO:0007669"/>
    <property type="project" value="InterPro"/>
</dbReference>
<protein>
    <recommendedName>
        <fullName evidence="9">Nephrocystin 3-like N-terminal domain-containing protein</fullName>
    </recommendedName>
</protein>
<evidence type="ECO:0000256" key="6">
    <source>
        <dbReference type="PROSITE-ProRule" id="PRU00023"/>
    </source>
</evidence>
<gene>
    <name evidence="10" type="ORF">BDW47DRAFT_117860</name>
</gene>
<dbReference type="InterPro" id="IPR002110">
    <property type="entry name" value="Ankyrin_rpt"/>
</dbReference>
<dbReference type="Gene3D" id="3.40.50.300">
    <property type="entry name" value="P-loop containing nucleotide triphosphate hydrolases"/>
    <property type="match status" value="1"/>
</dbReference>
<dbReference type="InterPro" id="IPR036770">
    <property type="entry name" value="Ankyrin_rpt-contain_sf"/>
</dbReference>
<evidence type="ECO:0000313" key="10">
    <source>
        <dbReference type="EMBL" id="PLB37663.1"/>
    </source>
</evidence>
<dbReference type="STRING" id="41067.A0A2I2FAK8"/>
<dbReference type="Gene3D" id="1.20.58.340">
    <property type="entry name" value="Magnesium transport protein CorA, transmembrane region"/>
    <property type="match status" value="1"/>
</dbReference>
<dbReference type="AlphaFoldDB" id="A0A2I2FAK8"/>
<comment type="subcellular location">
    <subcellularLocation>
        <location evidence="1">Membrane</location>
        <topology evidence="1">Multi-pass membrane protein</topology>
    </subcellularLocation>
</comment>
<dbReference type="SUPFAM" id="SSF52540">
    <property type="entry name" value="P-loop containing nucleoside triphosphate hydrolases"/>
    <property type="match status" value="1"/>
</dbReference>
<dbReference type="PANTHER" id="PTHR10039">
    <property type="entry name" value="AMELOGENIN"/>
    <property type="match status" value="1"/>
</dbReference>
<evidence type="ECO:0000256" key="1">
    <source>
        <dbReference type="ARBA" id="ARBA00004141"/>
    </source>
</evidence>
<keyword evidence="4 8" id="KW-1133">Transmembrane helix</keyword>
<dbReference type="Pfam" id="PF24883">
    <property type="entry name" value="NPHP3_N"/>
    <property type="match status" value="1"/>
</dbReference>
<proteinExistence type="predicted"/>
<evidence type="ECO:0000256" key="4">
    <source>
        <dbReference type="ARBA" id="ARBA00022989"/>
    </source>
</evidence>
<evidence type="ECO:0000256" key="8">
    <source>
        <dbReference type="SAM" id="Phobius"/>
    </source>
</evidence>
<feature type="domain" description="Nephrocystin 3-like N-terminal" evidence="9">
    <location>
        <begin position="182"/>
        <end position="345"/>
    </location>
</feature>
<evidence type="ECO:0000256" key="2">
    <source>
        <dbReference type="ARBA" id="ARBA00022692"/>
    </source>
</evidence>
<dbReference type="Proteomes" id="UP000234585">
    <property type="component" value="Unassembled WGS sequence"/>
</dbReference>
<feature type="repeat" description="ANK" evidence="6">
    <location>
        <begin position="710"/>
        <end position="742"/>
    </location>
</feature>
<dbReference type="Gene3D" id="1.25.40.20">
    <property type="entry name" value="Ankyrin repeat-containing domain"/>
    <property type="match status" value="1"/>
</dbReference>
<dbReference type="SUPFAM" id="SSF48403">
    <property type="entry name" value="Ankyrin repeat"/>
    <property type="match status" value="1"/>
</dbReference>
<sequence>MGGSKTRGHRQTARVPGFKQQVRRGTSSLPGNLYSSQWSPEKTELPYHESVQIGDDESTAVETSDEDESREDYDVFESSDEDRSTVVETSEEDESREDYDVLGVFDDGQRAEGNLQAWLRSFRSFDEQLSSRDDGWSESTASSVGAIGRLAPRDNVVTIMAWLSSIDHNWHREGTLRDHCPGTGQWILSSNGVQNWLHGEKQTLFCSGIPGAGKTMAASLIIDHLQNHFAKANVGIAYIYGRSFDHTYNIHDILRSLLKQLALCRPTVPDAVRSIYRYQKRRGAGPCLEKIFKTLDSVMGLFSRVFIIADALDELPLSDQGLELVLSEITVWRSRHNVNLLATSRPVPYITRYFYDAPTLEIRADQGDVKTYLGWRLKAFPLRVKPSLQQKIISDISSAACGMFLLAVRSMDTLAACRSTRAIPALLEALPMSVAMNRFYRDILHQIVNKTVKGKPSGKLVLSLLVCSQRPLTLTEIQHAVAMDSVGPRCAAALDSDSLPEVDDMLSACLGLLTINPKKRIFDFTHHTAAEYIKRKCTRNASYAHFRIARLCINYLSLQEFAAGACGTDGEYERRLARHPFYNTPPRIGGLNLLVDAARVSVCLQGIFAEPGTVGYSQRYPTATGMHVAAHFGLDYLYRELVVEGQQIQAKDSNGHAPLWWALEQRQHRMVKVLEDKDNITLRQLIKVGRRDLIRRLLDTGYDINSLDFFRRTPLHSAISSGAQDLLMDFVEAGADVNIRDGDGATPLRLAVQLYRHHLIDILLGNGASPEDVSLSEWRRLYRRQRSDIAVLAAKDNKGLSLQFIASEEDFAVGTDSSGHKRHYILHGSCIPWYSIFTIPRVSPAQFELATHISRHQDETEFQYALFSYMPNRHKPENPNESHDQVGIAWKVRWQTDEESAEYWQSTDYYSTLPYVWMPVGGIDLLLHFLRYLNQKWVELTESEKKSLETFRRNVFRGKGESRDLLDELLQNTDMCNYLRVTLQDHVLKVKEFGNEYCRRQEGDDAMKQVHGATDCLFGDVSQRIDSLDKACQDLIQIEFNLVSINEARLSTSTTISMKRLSWITFIFLPATFAATVFGMNINLLENNPSWWWYLPFLGAVMALTVGGWLLFKHNPNVEVSVDRRIEAVFGQGRLKKRNQGEV</sequence>
<dbReference type="InterPro" id="IPR056884">
    <property type="entry name" value="NPHP3-like_N"/>
</dbReference>
<feature type="compositionally biased region" description="Polar residues" evidence="7">
    <location>
        <begin position="23"/>
        <end position="40"/>
    </location>
</feature>
<evidence type="ECO:0000256" key="3">
    <source>
        <dbReference type="ARBA" id="ARBA00022737"/>
    </source>
</evidence>
<feature type="region of interest" description="Disordered" evidence="7">
    <location>
        <begin position="1"/>
        <end position="97"/>
    </location>
</feature>
<keyword evidence="5 8" id="KW-0472">Membrane</keyword>
<dbReference type="InterPro" id="IPR002523">
    <property type="entry name" value="MgTranspt_CorA/ZnTranspt_ZntB"/>
</dbReference>
<reference evidence="10 11" key="1">
    <citation type="submission" date="2017-12" db="EMBL/GenBank/DDBJ databases">
        <authorList>
            <consortium name="DOE Joint Genome Institute"/>
            <person name="Haridas S."/>
            <person name="Kjaerbolling I."/>
            <person name="Vesth T.C."/>
            <person name="Frisvad J.C."/>
            <person name="Nybo J.L."/>
            <person name="Theobald S."/>
            <person name="Kuo A."/>
            <person name="Bowyer P."/>
            <person name="Matsuda Y."/>
            <person name="Mondo S."/>
            <person name="Lyhne E.K."/>
            <person name="Kogle M.E."/>
            <person name="Clum A."/>
            <person name="Lipzen A."/>
            <person name="Salamov A."/>
            <person name="Ngan C.Y."/>
            <person name="Daum C."/>
            <person name="Chiniquy J."/>
            <person name="Barry K."/>
            <person name="LaButti K."/>
            <person name="Simmons B.A."/>
            <person name="Magnuson J.K."/>
            <person name="Mortensen U.H."/>
            <person name="Larsen T.O."/>
            <person name="Grigoriev I.V."/>
            <person name="Baker S.E."/>
            <person name="Andersen M.R."/>
            <person name="Nordberg H.P."/>
            <person name="Cantor M.N."/>
            <person name="Hua S.X."/>
        </authorList>
    </citation>
    <scope>NUCLEOTIDE SEQUENCE [LARGE SCALE GENOMIC DNA]</scope>
    <source>
        <strain evidence="10 11">CBS 102.13</strain>
    </source>
</reference>
<accession>A0A2I2FAK8</accession>
<dbReference type="InterPro" id="IPR027417">
    <property type="entry name" value="P-loop_NTPase"/>
</dbReference>
<evidence type="ECO:0000313" key="11">
    <source>
        <dbReference type="Proteomes" id="UP000234585"/>
    </source>
</evidence>
<dbReference type="PROSITE" id="PS50297">
    <property type="entry name" value="ANK_REP_REGION"/>
    <property type="match status" value="2"/>
</dbReference>
<feature type="repeat" description="ANK" evidence="6">
    <location>
        <begin position="743"/>
        <end position="775"/>
    </location>
</feature>
<dbReference type="OrthoDB" id="194358at2759"/>
<dbReference type="InterPro" id="IPR045863">
    <property type="entry name" value="CorA_TM1_TM2"/>
</dbReference>
<evidence type="ECO:0000256" key="5">
    <source>
        <dbReference type="ARBA" id="ARBA00023136"/>
    </source>
</evidence>
<organism evidence="10 11">
    <name type="scientific">Aspergillus candidus</name>
    <dbReference type="NCBI Taxonomy" id="41067"/>
    <lineage>
        <taxon>Eukaryota</taxon>
        <taxon>Fungi</taxon>
        <taxon>Dikarya</taxon>
        <taxon>Ascomycota</taxon>
        <taxon>Pezizomycotina</taxon>
        <taxon>Eurotiomycetes</taxon>
        <taxon>Eurotiomycetidae</taxon>
        <taxon>Eurotiales</taxon>
        <taxon>Aspergillaceae</taxon>
        <taxon>Aspergillus</taxon>
        <taxon>Aspergillus subgen. Circumdati</taxon>
    </lineage>
</organism>
<keyword evidence="6" id="KW-0040">ANK repeat</keyword>
<dbReference type="Pfam" id="PF12796">
    <property type="entry name" value="Ank_2"/>
    <property type="match status" value="1"/>
</dbReference>
<dbReference type="Pfam" id="PF01544">
    <property type="entry name" value="CorA"/>
    <property type="match status" value="1"/>
</dbReference>
<feature type="transmembrane region" description="Helical" evidence="8">
    <location>
        <begin position="1091"/>
        <end position="1112"/>
    </location>
</feature>
<dbReference type="GO" id="GO:0016020">
    <property type="term" value="C:membrane"/>
    <property type="evidence" value="ECO:0007669"/>
    <property type="project" value="UniProtKB-SubCell"/>
</dbReference>
<dbReference type="PROSITE" id="PS50088">
    <property type="entry name" value="ANK_REPEAT"/>
    <property type="match status" value="2"/>
</dbReference>
<keyword evidence="3" id="KW-0677">Repeat</keyword>
<dbReference type="RefSeq" id="XP_024671675.1">
    <property type="nucleotide sequence ID" value="XM_024815133.1"/>
</dbReference>
<evidence type="ECO:0000256" key="7">
    <source>
        <dbReference type="SAM" id="MobiDB-lite"/>
    </source>
</evidence>
<keyword evidence="11" id="KW-1185">Reference proteome</keyword>
<feature type="transmembrane region" description="Helical" evidence="8">
    <location>
        <begin position="1061"/>
        <end position="1085"/>
    </location>
</feature>
<dbReference type="SUPFAM" id="SSF144083">
    <property type="entry name" value="Magnesium transport protein CorA, transmembrane region"/>
    <property type="match status" value="1"/>
</dbReference>
<dbReference type="PANTHER" id="PTHR10039:SF15">
    <property type="entry name" value="NACHT DOMAIN-CONTAINING PROTEIN"/>
    <property type="match status" value="1"/>
</dbReference>
<evidence type="ECO:0000259" key="9">
    <source>
        <dbReference type="Pfam" id="PF24883"/>
    </source>
</evidence>
<dbReference type="GeneID" id="36522293"/>
<keyword evidence="2 8" id="KW-0812">Transmembrane</keyword>
<dbReference type="EMBL" id="KZ559141">
    <property type="protein sequence ID" value="PLB37663.1"/>
    <property type="molecule type" value="Genomic_DNA"/>
</dbReference>
<dbReference type="SMART" id="SM00248">
    <property type="entry name" value="ANK"/>
    <property type="match status" value="3"/>
</dbReference>